<evidence type="ECO:0000256" key="1">
    <source>
        <dbReference type="SAM" id="MobiDB-lite"/>
    </source>
</evidence>
<dbReference type="EMBL" id="ANOH01000274">
    <property type="protein sequence ID" value="EMI54547.1"/>
    <property type="molecule type" value="Genomic_DNA"/>
</dbReference>
<comment type="caution">
    <text evidence="2">The sequence shown here is derived from an EMBL/GenBank/DDBJ whole genome shotgun (WGS) entry which is preliminary data.</text>
</comment>
<name>M5TZA8_9BACT</name>
<gene>
    <name evidence="2" type="ORF">RSSM_04018</name>
</gene>
<dbReference type="AlphaFoldDB" id="M5TZA8"/>
<organism evidence="2 3">
    <name type="scientific">Rhodopirellula sallentina SM41</name>
    <dbReference type="NCBI Taxonomy" id="1263870"/>
    <lineage>
        <taxon>Bacteria</taxon>
        <taxon>Pseudomonadati</taxon>
        <taxon>Planctomycetota</taxon>
        <taxon>Planctomycetia</taxon>
        <taxon>Pirellulales</taxon>
        <taxon>Pirellulaceae</taxon>
        <taxon>Rhodopirellula</taxon>
    </lineage>
</organism>
<protein>
    <submittedName>
        <fullName evidence="2">Uncharacterized protein</fullName>
    </submittedName>
</protein>
<evidence type="ECO:0000313" key="2">
    <source>
        <dbReference type="EMBL" id="EMI54547.1"/>
    </source>
</evidence>
<evidence type="ECO:0000313" key="3">
    <source>
        <dbReference type="Proteomes" id="UP000011885"/>
    </source>
</evidence>
<dbReference type="PATRIC" id="fig|1263870.3.peg.4253"/>
<reference evidence="2 3" key="1">
    <citation type="journal article" date="2013" name="Mar. Genomics">
        <title>Expression of sulfatases in Rhodopirellula baltica and the diversity of sulfatases in the genus Rhodopirellula.</title>
        <authorList>
            <person name="Wegner C.E."/>
            <person name="Richter-Heitmann T."/>
            <person name="Klindworth A."/>
            <person name="Klockow C."/>
            <person name="Richter M."/>
            <person name="Achstetter T."/>
            <person name="Glockner F.O."/>
            <person name="Harder J."/>
        </authorList>
    </citation>
    <scope>NUCLEOTIDE SEQUENCE [LARGE SCALE GENOMIC DNA]</scope>
    <source>
        <strain evidence="2 3">SM41</strain>
    </source>
</reference>
<sequence>MQTPWLQKGPSLRKGKVGNKETIAPSGEREAVGKRQSIQTPVRPPLV</sequence>
<proteinExistence type="predicted"/>
<dbReference type="Proteomes" id="UP000011885">
    <property type="component" value="Unassembled WGS sequence"/>
</dbReference>
<accession>M5TZA8</accession>
<feature type="region of interest" description="Disordered" evidence="1">
    <location>
        <begin position="1"/>
        <end position="47"/>
    </location>
</feature>
<keyword evidence="3" id="KW-1185">Reference proteome</keyword>